<sequence length="445" mass="47650">MFSRSAGLRIPAAGRGARPFVRIRGFMASRPSRFLKGPVAVTCTIALASALSLPPVALAASDGSSLDAGEARIALQSNGRMLKFDQALINQVGLQHTGGSCLGYAAAYAKTITTGTVHTWAEFDYNGGAYGESGFYGKNMTDEFDCRVIGSESEVLRALYNAINDGHPVVLYVTTGSGSQHWVTVIGYEGVDNPDNLSTDNFIILDPDRTSGLEPESLSSRGLTLRYGDWMGNVRISYASADVDDGRVPSEHFSDCFYGDWFVDSGVVDYVFDHGYITGYAGTTLFGPANGLRRSEAVTILWRVAGKPQVASEKPQFDDANYEDFYGQALTWAREVGVVNGWDGTNDFAPDMEVSREQLAKMIANYANKIAGANTAADQSNLDIFDDADAISPWARDAVAWCAQAGVLTGSPANDSNNALPQFVADRAATAKMVTVLARDVLALG</sequence>
<dbReference type="Pfam" id="PF00395">
    <property type="entry name" value="SLH"/>
    <property type="match status" value="1"/>
</dbReference>
<gene>
    <name evidence="2" type="ORF">F8C90_09145</name>
</gene>
<organism evidence="2 3">
    <name type="scientific">Ellagibacter isourolithinifaciens</name>
    <dbReference type="NCBI Taxonomy" id="2137581"/>
    <lineage>
        <taxon>Bacteria</taxon>
        <taxon>Bacillati</taxon>
        <taxon>Actinomycetota</taxon>
        <taxon>Coriobacteriia</taxon>
        <taxon>Eggerthellales</taxon>
        <taxon>Eggerthellaceae</taxon>
        <taxon>Ellagibacter</taxon>
    </lineage>
</organism>
<proteinExistence type="predicted"/>
<feature type="domain" description="SLH" evidence="1">
    <location>
        <begin position="382"/>
        <end position="445"/>
    </location>
</feature>
<evidence type="ECO:0000313" key="2">
    <source>
        <dbReference type="EMBL" id="KAB1637437.1"/>
    </source>
</evidence>
<feature type="domain" description="SLH" evidence="1">
    <location>
        <begin position="313"/>
        <end position="377"/>
    </location>
</feature>
<accession>A0A6N6NJS4</accession>
<dbReference type="Proteomes" id="UP000468668">
    <property type="component" value="Unassembled WGS sequence"/>
</dbReference>
<name>A0A6N6NJS4_9ACTN</name>
<protein>
    <recommendedName>
        <fullName evidence="1">SLH domain-containing protein</fullName>
    </recommendedName>
</protein>
<keyword evidence="3" id="KW-1185">Reference proteome</keyword>
<evidence type="ECO:0000259" key="1">
    <source>
        <dbReference type="PROSITE" id="PS51272"/>
    </source>
</evidence>
<dbReference type="OrthoDB" id="3177724at2"/>
<dbReference type="InterPro" id="IPR001119">
    <property type="entry name" value="SLH_dom"/>
</dbReference>
<dbReference type="PROSITE" id="PS51272">
    <property type="entry name" value="SLH"/>
    <property type="match status" value="2"/>
</dbReference>
<dbReference type="AlphaFoldDB" id="A0A6N6NJS4"/>
<dbReference type="EMBL" id="WAJR01000028">
    <property type="protein sequence ID" value="KAB1637437.1"/>
    <property type="molecule type" value="Genomic_DNA"/>
</dbReference>
<reference evidence="2 3" key="1">
    <citation type="submission" date="2019-09" db="EMBL/GenBank/DDBJ databases">
        <title>Whole genome shotgun sequencing (WGS) of Ellagibacter isourolithinifaciens DSM 104140(T) and Adlercreutzia muris DSM 29508(T).</title>
        <authorList>
            <person name="Stoll D.A."/>
            <person name="Danylec N."/>
            <person name="Huch M."/>
        </authorList>
    </citation>
    <scope>NUCLEOTIDE SEQUENCE [LARGE SCALE GENOMIC DNA]</scope>
    <source>
        <strain evidence="2 3">DSM 104140</strain>
    </source>
</reference>
<evidence type="ECO:0000313" key="3">
    <source>
        <dbReference type="Proteomes" id="UP000468668"/>
    </source>
</evidence>
<comment type="caution">
    <text evidence="2">The sequence shown here is derived from an EMBL/GenBank/DDBJ whole genome shotgun (WGS) entry which is preliminary data.</text>
</comment>